<comment type="caution">
    <text evidence="1">The sequence shown here is derived from an EMBL/GenBank/DDBJ whole genome shotgun (WGS) entry which is preliminary data.</text>
</comment>
<keyword evidence="2" id="KW-1185">Reference proteome</keyword>
<accession>A0AAP0N475</accession>
<evidence type="ECO:0000313" key="1">
    <source>
        <dbReference type="EMBL" id="KAK9265567.1"/>
    </source>
</evidence>
<sequence length="121" mass="13381">MGLLRQQEFTAWGGPHGVRVGLEDKKKIEIKYEAHQFADSAIRGDGGFVASVLLRRRGSHGVKVFVDNAIRGDGRVRRDGATTIKLQWCASGVASCGALPDLGELYDVKSEELRLMLREWV</sequence>
<dbReference type="Proteomes" id="UP001415857">
    <property type="component" value="Unassembled WGS sequence"/>
</dbReference>
<name>A0AAP0N475_LIQFO</name>
<dbReference type="AlphaFoldDB" id="A0AAP0N475"/>
<protein>
    <submittedName>
        <fullName evidence="1">Uncharacterized protein</fullName>
    </submittedName>
</protein>
<gene>
    <name evidence="1" type="ORF">L1049_012457</name>
</gene>
<proteinExistence type="predicted"/>
<dbReference type="EMBL" id="JBBPBK010000369">
    <property type="protein sequence ID" value="KAK9265567.1"/>
    <property type="molecule type" value="Genomic_DNA"/>
</dbReference>
<reference evidence="1 2" key="1">
    <citation type="journal article" date="2024" name="Plant J.">
        <title>Genome sequences and population genomics reveal climatic adaptation and genomic divergence between two closely related sweetgum species.</title>
        <authorList>
            <person name="Xu W.Q."/>
            <person name="Ren C.Q."/>
            <person name="Zhang X.Y."/>
            <person name="Comes H.P."/>
            <person name="Liu X.H."/>
            <person name="Li Y.G."/>
            <person name="Kettle C.J."/>
            <person name="Jalonen R."/>
            <person name="Gaisberger H."/>
            <person name="Ma Y.Z."/>
            <person name="Qiu Y.X."/>
        </authorList>
    </citation>
    <scope>NUCLEOTIDE SEQUENCE [LARGE SCALE GENOMIC DNA]</scope>
    <source>
        <strain evidence="1">Hangzhou</strain>
    </source>
</reference>
<organism evidence="1 2">
    <name type="scientific">Liquidambar formosana</name>
    <name type="common">Formosan gum</name>
    <dbReference type="NCBI Taxonomy" id="63359"/>
    <lineage>
        <taxon>Eukaryota</taxon>
        <taxon>Viridiplantae</taxon>
        <taxon>Streptophyta</taxon>
        <taxon>Embryophyta</taxon>
        <taxon>Tracheophyta</taxon>
        <taxon>Spermatophyta</taxon>
        <taxon>Magnoliopsida</taxon>
        <taxon>eudicotyledons</taxon>
        <taxon>Gunneridae</taxon>
        <taxon>Pentapetalae</taxon>
        <taxon>Saxifragales</taxon>
        <taxon>Altingiaceae</taxon>
        <taxon>Liquidambar</taxon>
    </lineage>
</organism>
<evidence type="ECO:0000313" key="2">
    <source>
        <dbReference type="Proteomes" id="UP001415857"/>
    </source>
</evidence>